<evidence type="ECO:0000256" key="1">
    <source>
        <dbReference type="ARBA" id="ARBA00004141"/>
    </source>
</evidence>
<reference evidence="7" key="1">
    <citation type="journal article" date="2020" name="Stud. Mycol.">
        <title>101 Dothideomycetes genomes: a test case for predicting lifestyles and emergence of pathogens.</title>
        <authorList>
            <person name="Haridas S."/>
            <person name="Albert R."/>
            <person name="Binder M."/>
            <person name="Bloem J."/>
            <person name="Labutti K."/>
            <person name="Salamov A."/>
            <person name="Andreopoulos B."/>
            <person name="Baker S."/>
            <person name="Barry K."/>
            <person name="Bills G."/>
            <person name="Bluhm B."/>
            <person name="Cannon C."/>
            <person name="Castanera R."/>
            <person name="Culley D."/>
            <person name="Daum C."/>
            <person name="Ezra D."/>
            <person name="Gonzalez J."/>
            <person name="Henrissat B."/>
            <person name="Kuo A."/>
            <person name="Liang C."/>
            <person name="Lipzen A."/>
            <person name="Lutzoni F."/>
            <person name="Magnuson J."/>
            <person name="Mondo S."/>
            <person name="Nolan M."/>
            <person name="Ohm R."/>
            <person name="Pangilinan J."/>
            <person name="Park H.-J."/>
            <person name="Ramirez L."/>
            <person name="Alfaro M."/>
            <person name="Sun H."/>
            <person name="Tritt A."/>
            <person name="Yoshinaga Y."/>
            <person name="Zwiers L.-H."/>
            <person name="Turgeon B."/>
            <person name="Goodwin S."/>
            <person name="Spatafora J."/>
            <person name="Crous P."/>
            <person name="Grigoriev I."/>
        </authorList>
    </citation>
    <scope>NUCLEOTIDE SEQUENCE</scope>
    <source>
        <strain evidence="7">CBS 133067</strain>
    </source>
</reference>
<feature type="transmembrane region" description="Helical" evidence="6">
    <location>
        <begin position="159"/>
        <end position="181"/>
    </location>
</feature>
<dbReference type="Proteomes" id="UP000799772">
    <property type="component" value="Unassembled WGS sequence"/>
</dbReference>
<feature type="transmembrane region" description="Helical" evidence="6">
    <location>
        <begin position="103"/>
        <end position="122"/>
    </location>
</feature>
<protein>
    <submittedName>
        <fullName evidence="7">MFS general substrate transporter</fullName>
    </submittedName>
</protein>
<evidence type="ECO:0000256" key="4">
    <source>
        <dbReference type="ARBA" id="ARBA00022989"/>
    </source>
</evidence>
<feature type="transmembrane region" description="Helical" evidence="6">
    <location>
        <begin position="432"/>
        <end position="452"/>
    </location>
</feature>
<name>A0A9P4M2T3_9PEZI</name>
<keyword evidence="2" id="KW-0813">Transport</keyword>
<gene>
    <name evidence="7" type="ORF">NA57DRAFT_45562</name>
</gene>
<organism evidence="7 8">
    <name type="scientific">Rhizodiscina lignyota</name>
    <dbReference type="NCBI Taxonomy" id="1504668"/>
    <lineage>
        <taxon>Eukaryota</taxon>
        <taxon>Fungi</taxon>
        <taxon>Dikarya</taxon>
        <taxon>Ascomycota</taxon>
        <taxon>Pezizomycotina</taxon>
        <taxon>Dothideomycetes</taxon>
        <taxon>Pleosporomycetidae</taxon>
        <taxon>Aulographales</taxon>
        <taxon>Rhizodiscinaceae</taxon>
        <taxon>Rhizodiscina</taxon>
    </lineage>
</organism>
<dbReference type="InterPro" id="IPR036259">
    <property type="entry name" value="MFS_trans_sf"/>
</dbReference>
<proteinExistence type="predicted"/>
<dbReference type="AlphaFoldDB" id="A0A9P4M2T3"/>
<feature type="transmembrane region" description="Helical" evidence="6">
    <location>
        <begin position="226"/>
        <end position="246"/>
    </location>
</feature>
<dbReference type="Pfam" id="PF07690">
    <property type="entry name" value="MFS_1"/>
    <property type="match status" value="1"/>
</dbReference>
<dbReference type="PANTHER" id="PTHR43791:SF97">
    <property type="entry name" value="ALLANTOATE TRANSPORTER, PUTATIVE (AFU_ORTHOLOGUE AFUA_1G14700)-RELATED"/>
    <property type="match status" value="1"/>
</dbReference>
<dbReference type="GO" id="GO:0016020">
    <property type="term" value="C:membrane"/>
    <property type="evidence" value="ECO:0007669"/>
    <property type="project" value="UniProtKB-SubCell"/>
</dbReference>
<dbReference type="GO" id="GO:0022857">
    <property type="term" value="F:transmembrane transporter activity"/>
    <property type="evidence" value="ECO:0007669"/>
    <property type="project" value="InterPro"/>
</dbReference>
<dbReference type="SUPFAM" id="SSF103473">
    <property type="entry name" value="MFS general substrate transporter"/>
    <property type="match status" value="1"/>
</dbReference>
<dbReference type="PANTHER" id="PTHR43791">
    <property type="entry name" value="PERMEASE-RELATED"/>
    <property type="match status" value="1"/>
</dbReference>
<evidence type="ECO:0000256" key="3">
    <source>
        <dbReference type="ARBA" id="ARBA00022692"/>
    </source>
</evidence>
<dbReference type="EMBL" id="ML978133">
    <property type="protein sequence ID" value="KAF2094963.1"/>
    <property type="molecule type" value="Genomic_DNA"/>
</dbReference>
<evidence type="ECO:0000256" key="2">
    <source>
        <dbReference type="ARBA" id="ARBA00022448"/>
    </source>
</evidence>
<keyword evidence="3 6" id="KW-0812">Transmembrane</keyword>
<evidence type="ECO:0000313" key="7">
    <source>
        <dbReference type="EMBL" id="KAF2094963.1"/>
    </source>
</evidence>
<evidence type="ECO:0000313" key="8">
    <source>
        <dbReference type="Proteomes" id="UP000799772"/>
    </source>
</evidence>
<keyword evidence="5 6" id="KW-0472">Membrane</keyword>
<evidence type="ECO:0000256" key="6">
    <source>
        <dbReference type="SAM" id="Phobius"/>
    </source>
</evidence>
<accession>A0A9P4M2T3</accession>
<sequence length="530" mass="59331">MADDKYADKGQTAEIEERIENPEHHTVVEKDDIQGDIDVGAQALQGQELNFTEQENKRILRKIDWRIVPLAAWACGLQFVDKSGLGAAATYGLTDDLGLVGQEYSWCVSIFYFGYLAGAFFSGRALQWFHAGKVIGIAFFLWGCTLLGCVGVHNFSTLMALRFLLGIFESALVPGLMLITTMWYTPQEQPFRFGLWTMTNGAMPVPFLVIYYGLGHVDHGPVRSWRLIFLLIGLLSIVTGVVLYFFMPDNPVTVKWLNEREKAIAVKRVADYQLGIKNSHFKWEQLREALTDYRFWMMTLQMLTSQAAGNVTTNFLGIIIKASLLSWGFGYTALRAQLYTAPNYATQAVTQMVVSIPPTFFRPFRNYKQPLTAAASIVAVAGIAVLYVTPAEPQYQGRRLGACIIISCSGVNYTVVMSVIGSNVAGFTKKQVTTSMAFFMYCIVNIVTPQTFLGREAPRYHTGLGFVLGMLSAFITLTMATWLVFRVENARRDKLALTDPDYTTGQDNEDLLSGLRDETDRQNNHFRYSG</sequence>
<feature type="transmembrane region" description="Helical" evidence="6">
    <location>
        <begin position="464"/>
        <end position="485"/>
    </location>
</feature>
<feature type="transmembrane region" description="Helical" evidence="6">
    <location>
        <begin position="400"/>
        <end position="420"/>
    </location>
</feature>
<feature type="transmembrane region" description="Helical" evidence="6">
    <location>
        <begin position="134"/>
        <end position="153"/>
    </location>
</feature>
<feature type="transmembrane region" description="Helical" evidence="6">
    <location>
        <begin position="193"/>
        <end position="214"/>
    </location>
</feature>
<evidence type="ECO:0000256" key="5">
    <source>
        <dbReference type="ARBA" id="ARBA00023136"/>
    </source>
</evidence>
<comment type="caution">
    <text evidence="7">The sequence shown here is derived from an EMBL/GenBank/DDBJ whole genome shotgun (WGS) entry which is preliminary data.</text>
</comment>
<dbReference type="Gene3D" id="1.20.1250.20">
    <property type="entry name" value="MFS general substrate transporter like domains"/>
    <property type="match status" value="1"/>
</dbReference>
<dbReference type="OrthoDB" id="6730379at2759"/>
<keyword evidence="4 6" id="KW-1133">Transmembrane helix</keyword>
<dbReference type="InterPro" id="IPR011701">
    <property type="entry name" value="MFS"/>
</dbReference>
<comment type="subcellular location">
    <subcellularLocation>
        <location evidence="1">Membrane</location>
        <topology evidence="1">Multi-pass membrane protein</topology>
    </subcellularLocation>
</comment>
<keyword evidence="8" id="KW-1185">Reference proteome</keyword>
<feature type="transmembrane region" description="Helical" evidence="6">
    <location>
        <begin position="371"/>
        <end position="388"/>
    </location>
</feature>